<evidence type="ECO:0000256" key="1">
    <source>
        <dbReference type="SAM" id="Phobius"/>
    </source>
</evidence>
<keyword evidence="2" id="KW-0732">Signal</keyword>
<keyword evidence="1" id="KW-0472">Membrane</keyword>
<protein>
    <recommendedName>
        <fullName evidence="5">IPTL-CTERM sorting domain-containing protein</fullName>
    </recommendedName>
</protein>
<dbReference type="EMBL" id="CP117989">
    <property type="protein sequence ID" value="WDG10409.1"/>
    <property type="molecule type" value="Genomic_DNA"/>
</dbReference>
<organism evidence="3 4">
    <name type="scientific">Vibrio campbellii</name>
    <dbReference type="NCBI Taxonomy" id="680"/>
    <lineage>
        <taxon>Bacteria</taxon>
        <taxon>Pseudomonadati</taxon>
        <taxon>Pseudomonadota</taxon>
        <taxon>Gammaproteobacteria</taxon>
        <taxon>Vibrionales</taxon>
        <taxon>Vibrionaceae</taxon>
        <taxon>Vibrio</taxon>
    </lineage>
</organism>
<name>A0AAQ3B0B5_9VIBR</name>
<dbReference type="AlphaFoldDB" id="A0AAQ3B0B5"/>
<keyword evidence="1" id="KW-1133">Transmembrane helix</keyword>
<feature type="signal peptide" evidence="2">
    <location>
        <begin position="1"/>
        <end position="22"/>
    </location>
</feature>
<keyword evidence="1" id="KW-0812">Transmembrane</keyword>
<evidence type="ECO:0000256" key="2">
    <source>
        <dbReference type="SAM" id="SignalP"/>
    </source>
</evidence>
<sequence>MKTISKLALILGALSFTSYSYAVPGAVCSNGNHVGNPHCTGSSISSSSAPMPNLSANWSGAGILLSATLLGLYIRRRDLHNASEKELK</sequence>
<feature type="transmembrane region" description="Helical" evidence="1">
    <location>
        <begin position="56"/>
        <end position="74"/>
    </location>
</feature>
<evidence type="ECO:0000313" key="3">
    <source>
        <dbReference type="EMBL" id="WDG10409.1"/>
    </source>
</evidence>
<proteinExistence type="predicted"/>
<evidence type="ECO:0000313" key="4">
    <source>
        <dbReference type="Proteomes" id="UP001219537"/>
    </source>
</evidence>
<dbReference type="Proteomes" id="UP001219537">
    <property type="component" value="Chromosome 2"/>
</dbReference>
<dbReference type="RefSeq" id="WP_077201821.1">
    <property type="nucleotide sequence ID" value="NZ_BBKG01000009.1"/>
</dbReference>
<gene>
    <name evidence="3" type="ORF">PUN50_23870</name>
</gene>
<reference evidence="3" key="1">
    <citation type="submission" date="2023-02" db="EMBL/GenBank/DDBJ databases">
        <title>Isolation, identification, and genome analysis of Vibrio campbellii in the Penaeus vannamei larvae stage.</title>
        <authorList>
            <person name="Huang T."/>
            <person name="Zhang B."/>
        </authorList>
    </citation>
    <scope>NUCLEOTIDE SEQUENCE</scope>
    <source>
        <strain evidence="3">20220413_1</strain>
    </source>
</reference>
<evidence type="ECO:0008006" key="5">
    <source>
        <dbReference type="Google" id="ProtNLM"/>
    </source>
</evidence>
<accession>A0AAQ3B0B5</accession>
<feature type="chain" id="PRO_5042835150" description="IPTL-CTERM sorting domain-containing protein" evidence="2">
    <location>
        <begin position="23"/>
        <end position="88"/>
    </location>
</feature>